<comment type="caution">
    <text evidence="1">The sequence shown here is derived from an EMBL/GenBank/DDBJ whole genome shotgun (WGS) entry which is preliminary data.</text>
</comment>
<organism evidence="1 2">
    <name type="scientific">Dentiscutata erythropus</name>
    <dbReference type="NCBI Taxonomy" id="1348616"/>
    <lineage>
        <taxon>Eukaryota</taxon>
        <taxon>Fungi</taxon>
        <taxon>Fungi incertae sedis</taxon>
        <taxon>Mucoromycota</taxon>
        <taxon>Glomeromycotina</taxon>
        <taxon>Glomeromycetes</taxon>
        <taxon>Diversisporales</taxon>
        <taxon>Gigasporaceae</taxon>
        <taxon>Dentiscutata</taxon>
    </lineage>
</organism>
<dbReference type="Proteomes" id="UP000789405">
    <property type="component" value="Unassembled WGS sequence"/>
</dbReference>
<reference evidence="1" key="1">
    <citation type="submission" date="2021-06" db="EMBL/GenBank/DDBJ databases">
        <authorList>
            <person name="Kallberg Y."/>
            <person name="Tangrot J."/>
            <person name="Rosling A."/>
        </authorList>
    </citation>
    <scope>NUCLEOTIDE SEQUENCE</scope>
    <source>
        <strain evidence="1">MA453B</strain>
    </source>
</reference>
<feature type="non-terminal residue" evidence="1">
    <location>
        <position position="1"/>
    </location>
</feature>
<feature type="non-terminal residue" evidence="1">
    <location>
        <position position="124"/>
    </location>
</feature>
<dbReference type="AlphaFoldDB" id="A0A9N9NVB3"/>
<accession>A0A9N9NVB3</accession>
<name>A0A9N9NVB3_9GLOM</name>
<gene>
    <name evidence="1" type="ORF">DERYTH_LOCUS17764</name>
</gene>
<sequence length="124" mass="14085">LADLISPLKNLYLIVATTKLVIDVDSQELKKKSKSVSSFNIENNFIEIISIQEVSSSNIENNFIEIIPIQKVSQYIIDTINDLEDYTELSLVFCIRLNEAIISDTNINIKAIVKLIINKIEEED</sequence>
<proteinExistence type="predicted"/>
<dbReference type="EMBL" id="CAJVPY010017106">
    <property type="protein sequence ID" value="CAG8760341.1"/>
    <property type="molecule type" value="Genomic_DNA"/>
</dbReference>
<keyword evidence="2" id="KW-1185">Reference proteome</keyword>
<evidence type="ECO:0000313" key="1">
    <source>
        <dbReference type="EMBL" id="CAG8760341.1"/>
    </source>
</evidence>
<evidence type="ECO:0000313" key="2">
    <source>
        <dbReference type="Proteomes" id="UP000789405"/>
    </source>
</evidence>
<protein>
    <submittedName>
        <fullName evidence="1">28820_t:CDS:1</fullName>
    </submittedName>
</protein>